<dbReference type="Pfam" id="PF19088">
    <property type="entry name" value="TUTase"/>
    <property type="match status" value="1"/>
</dbReference>
<dbReference type="GO" id="GO:0004497">
    <property type="term" value="F:monooxygenase activity"/>
    <property type="evidence" value="ECO:0007669"/>
    <property type="project" value="UniProtKB-KW"/>
</dbReference>
<dbReference type="Pfam" id="PF00098">
    <property type="entry name" value="zf-CCHC"/>
    <property type="match status" value="1"/>
</dbReference>
<feature type="compositionally biased region" description="Basic and acidic residues" evidence="27">
    <location>
        <begin position="1126"/>
        <end position="1140"/>
    </location>
</feature>
<comment type="similarity">
    <text evidence="7">Belongs to the cytochrome P450 family.</text>
</comment>
<evidence type="ECO:0000259" key="28">
    <source>
        <dbReference type="PROSITE" id="PS50158"/>
    </source>
</evidence>
<dbReference type="FunFam" id="3.30.460.10:FF:000005">
    <property type="entry name" value="terminal uridylyltransferase 4 isoform X1"/>
    <property type="match status" value="1"/>
</dbReference>
<feature type="compositionally biased region" description="Polar residues" evidence="27">
    <location>
        <begin position="33"/>
        <end position="43"/>
    </location>
</feature>
<keyword evidence="16 26" id="KW-0863">Zinc-finger</keyword>
<comment type="cofactor">
    <cofactor evidence="3 25">
        <name>heme</name>
        <dbReference type="ChEBI" id="CHEBI:30413"/>
    </cofactor>
</comment>
<evidence type="ECO:0000256" key="21">
    <source>
        <dbReference type="ARBA" id="ARBA00023033"/>
    </source>
</evidence>
<dbReference type="FunFam" id="1.10.630.10:FF:000004">
    <property type="entry name" value="cytochrome P450 2D15 isoform X1"/>
    <property type="match status" value="1"/>
</dbReference>
<dbReference type="InterPro" id="IPR001878">
    <property type="entry name" value="Znf_CCHC"/>
</dbReference>
<evidence type="ECO:0000256" key="15">
    <source>
        <dbReference type="ARBA" id="ARBA00022737"/>
    </source>
</evidence>
<evidence type="ECO:0000256" key="16">
    <source>
        <dbReference type="ARBA" id="ARBA00022771"/>
    </source>
</evidence>
<evidence type="ECO:0000256" key="18">
    <source>
        <dbReference type="ARBA" id="ARBA00022842"/>
    </source>
</evidence>
<dbReference type="Pfam" id="PF22600">
    <property type="entry name" value="MTPAP-like_central"/>
    <property type="match status" value="1"/>
</dbReference>
<comment type="cofactor">
    <cofactor evidence="2">
        <name>Mg(2+)</name>
        <dbReference type="ChEBI" id="CHEBI:18420"/>
    </cofactor>
</comment>
<evidence type="ECO:0000256" key="19">
    <source>
        <dbReference type="ARBA" id="ARBA00023002"/>
    </source>
</evidence>
<comment type="similarity">
    <text evidence="6">Belongs to the DNA polymerase type-B-like family.</text>
</comment>
<evidence type="ECO:0000256" key="9">
    <source>
        <dbReference type="ARBA" id="ARBA00022490"/>
    </source>
</evidence>
<keyword evidence="19" id="KW-0560">Oxidoreductase</keyword>
<evidence type="ECO:0000256" key="17">
    <source>
        <dbReference type="ARBA" id="ARBA00022833"/>
    </source>
</evidence>
<accession>A0AAE0QER9</accession>
<feature type="compositionally biased region" description="Low complexity" evidence="27">
    <location>
        <begin position="1227"/>
        <end position="1260"/>
    </location>
</feature>
<evidence type="ECO:0000256" key="13">
    <source>
        <dbReference type="ARBA" id="ARBA00022695"/>
    </source>
</evidence>
<dbReference type="CDD" id="cd05402">
    <property type="entry name" value="NT_PAP_TUTase"/>
    <property type="match status" value="2"/>
</dbReference>
<keyword evidence="30" id="KW-1185">Reference proteome</keyword>
<dbReference type="Gene3D" id="1.10.630.10">
    <property type="entry name" value="Cytochrome P450"/>
    <property type="match status" value="1"/>
</dbReference>
<evidence type="ECO:0000256" key="8">
    <source>
        <dbReference type="ARBA" id="ARBA00012472"/>
    </source>
</evidence>
<dbReference type="PROSITE" id="PS50158">
    <property type="entry name" value="ZF_CCHC"/>
    <property type="match status" value="3"/>
</dbReference>
<dbReference type="SUPFAM" id="SSF48264">
    <property type="entry name" value="Cytochrome P450"/>
    <property type="match status" value="1"/>
</dbReference>
<keyword evidence="13" id="KW-0548">Nucleotidyltransferase</keyword>
<dbReference type="InterPro" id="IPR036875">
    <property type="entry name" value="Znf_CCHC_sf"/>
</dbReference>
<keyword evidence="23" id="KW-0464">Manganese</keyword>
<sequence>MDETKSLLKSGKAARSAGSKTSSRSQKERENGKMQNRNKNTAASRMKEEEGQGGHTGVKGLAGSPQETGKSKARRLTGRTGSGERGRVRSQTQQGVRSTNLTAPFNTKEENTANPNKTPRAVGKDRHTGEVSMRRPAESVPDLADETNLTSDQQLGLKQAEERLQRDYIHRLTKQSPDYPNFQYLCKLCSVHVDNIQGAHKHIKEKRHKKNIMEKQEENELRSLPPPSPAHLRALDMAVLEAAQEHGISEQEFQQRCAVLQSMELIIQKHLPACSLRLYGSCLTRFAFKSSDINIDVLYPSGMTQPDVLIQVLDILKKSDEFSDVESDFHAKVPVIFCRDVSSGLLCKVSAGNDAACLTTNHLAALTKLEPRLVPLVLAFRYWAKLCHVDCQAEGGIPSYSFSLMVIFFLQQRKQPILPVYLGYWIEGFDVKRVDEYHLTTIQPGHWVGWEHKPSSANEGRGDNKSKNDPQKPDGQKSAKKQNENPKGKTSLKLENTENTKNISLGQLWLELLRFYTLEFALEDYIISIRLKELLPRDVKNWPRRRLAIEDPFALKRNVARSLNSQMVFEYIQERLRTAYRYFARPQSRNGHVPERDAMRPLAARPTGTRSVETRRGDDEDRANSTDDDEDDEDDDDDEVGDEERHVSTGLARLLVEDENEDRVRHSSSPTPSPHNGLFPDSDEEEHDEGGRKVPEQDNIAPEDLHYTFDRMIFTGGKPPTVVCSICKRDGHLKDDCPEDFKKMELTPLPPMTERFREILDNLCKRCYDELSPSLIEQQRRELILASLERFIRKEYNDKAQLCLFGSSKNGFGFRDSDLDICMTLEGHDTAENLNCKEIIEGLAKVLKKHTGLRNILPITTAKVPIVKFEHKQSSLEGDISLYNTLAQHNTRMLATYAALDPRVQYLGYTMKVFAKRCDIGDASRGSLSSYAYILMVLYFLQQRQPPVIPVLQEIYDGSAVPQRMVDGWNAYFFGNLDELRWRWPEFQQNRETVGELWLGLLRFYTEEFDFKEHVISIRQRKRLTTFEKQWTSKCIAIEDPFDLNHNLGAGVSRKMTNFIMKAFINGRKLFGTPFYPKLGMEADYFFDSKVLTDGELAPNDRCCRICGKIGHYMKDCPKRRRMKKKENDKDEEVREEDREPRERRCFQCGYVGHVRRECPDYRHIRQRGAPTQVPQMVRAMVSSQAIPIPQSGTSQDRPGRTRQQSECSDTRQTPPYSPQPSTFIQSSVSPQSSQSSKPSPSSSSSAPSKSSHHPSLAPSATPPQQQQVHLSLFGFTPSQYMGMLSPGTWPSHPPSPGVKYPMRKGQGNGGTGHTPNPSPVNLNDPSIIFAQPAGRDGGPHWHNHHLNNPEAMVANGTVGKSEAGFQAPFGSVGQVSHTLGHTGAGSISVSSSWGFRMPQPLCAAVQQALHLPGCSGESALPPAAVRTSRQPQLHPAEEITSGGSFLFNPMPETLQYGELCSVYVGRRPMIVLNTYEVVKEALVQKGSVYSGRPYMPLIEWITNGYGIVAVTYGHAWKQQRRFALHTLRNFGLGKKTVEERVAEEAHCLITEMLKHEGKVFNPMHPIMNAVSNIICSIVFGDRFDYDNKCFAKLLEILNENIRLSGSSVGLIFNLIPFIKYLPGPHQKIRRNANALIAFIREVMEEHREKLDKENLHDFIDAYLVEISKQESKGDSTFHEENLLMSTADLFLAGTETTTTTLRWGLIFMMNYPEVQERCHEEIVRVLGYDRSPSMEDRTRLPYTQATVHEIQRFGNIVPLSVIHQTTEESQLRGYTIPKGTEIAPNLMAIMQDKEHWKHPDTFNPENFLDENGQFCKKEFFLPFSLGPRVCLGESLARTELFIFLTSLLQRLQFSWPPNAPPIDMDGIMGVVRMPYNFHMICRSRERSTPSSPVTVM</sequence>
<dbReference type="SMART" id="SM00343">
    <property type="entry name" value="ZnF_C2HC"/>
    <property type="match status" value="3"/>
</dbReference>
<evidence type="ECO:0000313" key="30">
    <source>
        <dbReference type="Proteomes" id="UP001274896"/>
    </source>
</evidence>
<evidence type="ECO:0000256" key="7">
    <source>
        <dbReference type="ARBA" id="ARBA00010617"/>
    </source>
</evidence>
<dbReference type="SUPFAM" id="SSF57756">
    <property type="entry name" value="Retrovirus zinc finger-like domains"/>
    <property type="match status" value="2"/>
</dbReference>
<keyword evidence="15" id="KW-0677">Repeat</keyword>
<feature type="compositionally biased region" description="Basic and acidic residues" evidence="27">
    <location>
        <begin position="612"/>
        <end position="625"/>
    </location>
</feature>
<keyword evidence="21" id="KW-0503">Monooxygenase</keyword>
<keyword evidence="11 25" id="KW-0349">Heme</keyword>
<dbReference type="GO" id="GO:0016020">
    <property type="term" value="C:membrane"/>
    <property type="evidence" value="ECO:0007669"/>
    <property type="project" value="UniProtKB-SubCell"/>
</dbReference>
<feature type="compositionally biased region" description="Basic and acidic residues" evidence="27">
    <location>
        <begin position="450"/>
        <end position="487"/>
    </location>
</feature>
<dbReference type="InterPro" id="IPR017972">
    <property type="entry name" value="Cyt_P450_CS"/>
</dbReference>
<feature type="region of interest" description="Disordered" evidence="27">
    <location>
        <begin position="1285"/>
        <end position="1320"/>
    </location>
</feature>
<organism evidence="29 30">
    <name type="scientific">Hemibagrus guttatus</name>
    <dbReference type="NCBI Taxonomy" id="175788"/>
    <lineage>
        <taxon>Eukaryota</taxon>
        <taxon>Metazoa</taxon>
        <taxon>Chordata</taxon>
        <taxon>Craniata</taxon>
        <taxon>Vertebrata</taxon>
        <taxon>Euteleostomi</taxon>
        <taxon>Actinopterygii</taxon>
        <taxon>Neopterygii</taxon>
        <taxon>Teleostei</taxon>
        <taxon>Ostariophysi</taxon>
        <taxon>Siluriformes</taxon>
        <taxon>Bagridae</taxon>
        <taxon>Hemibagrus</taxon>
    </lineage>
</organism>
<proteinExistence type="inferred from homology"/>
<dbReference type="Pfam" id="PF03828">
    <property type="entry name" value="PAP_assoc"/>
    <property type="match status" value="2"/>
</dbReference>
<dbReference type="GO" id="GO:0008270">
    <property type="term" value="F:zinc ion binding"/>
    <property type="evidence" value="ECO:0007669"/>
    <property type="project" value="UniProtKB-KW"/>
</dbReference>
<comment type="cofactor">
    <cofactor evidence="1">
        <name>Mn(2+)</name>
        <dbReference type="ChEBI" id="CHEBI:29035"/>
    </cofactor>
</comment>
<gene>
    <name evidence="29" type="ORF">QTP70_023103</name>
</gene>
<evidence type="ECO:0000256" key="11">
    <source>
        <dbReference type="ARBA" id="ARBA00022617"/>
    </source>
</evidence>
<comment type="caution">
    <text evidence="29">The sequence shown here is derived from an EMBL/GenBank/DDBJ whole genome shotgun (WGS) entry which is preliminary data.</text>
</comment>
<evidence type="ECO:0000256" key="23">
    <source>
        <dbReference type="ARBA" id="ARBA00023211"/>
    </source>
</evidence>
<keyword evidence="17" id="KW-0862">Zinc</keyword>
<feature type="domain" description="CCHC-type" evidence="28">
    <location>
        <begin position="1104"/>
        <end position="1119"/>
    </location>
</feature>
<feature type="compositionally biased region" description="Polar residues" evidence="27">
    <location>
        <begin position="1187"/>
        <end position="1226"/>
    </location>
</feature>
<feature type="compositionally biased region" description="Acidic residues" evidence="27">
    <location>
        <begin position="626"/>
        <end position="642"/>
    </location>
</feature>
<keyword evidence="12" id="KW-0808">Transferase</keyword>
<keyword evidence="9" id="KW-0963">Cytoplasm</keyword>
<evidence type="ECO:0000256" key="26">
    <source>
        <dbReference type="PROSITE-ProRule" id="PRU00047"/>
    </source>
</evidence>
<dbReference type="GO" id="GO:0061157">
    <property type="term" value="P:mRNA destabilization"/>
    <property type="evidence" value="ECO:0007669"/>
    <property type="project" value="UniProtKB-ARBA"/>
</dbReference>
<evidence type="ECO:0000256" key="12">
    <source>
        <dbReference type="ARBA" id="ARBA00022679"/>
    </source>
</evidence>
<dbReference type="InterPro" id="IPR043519">
    <property type="entry name" value="NT_sf"/>
</dbReference>
<feature type="compositionally biased region" description="Basic and acidic residues" evidence="27">
    <location>
        <begin position="122"/>
        <end position="137"/>
    </location>
</feature>
<dbReference type="Gene3D" id="4.10.60.10">
    <property type="entry name" value="Zinc finger, CCHC-type"/>
    <property type="match status" value="1"/>
</dbReference>
<dbReference type="GO" id="GO:0031123">
    <property type="term" value="P:RNA 3'-end processing"/>
    <property type="evidence" value="ECO:0007669"/>
    <property type="project" value="TreeGrafter"/>
</dbReference>
<dbReference type="InterPro" id="IPR036396">
    <property type="entry name" value="Cyt_P450_sf"/>
</dbReference>
<feature type="region of interest" description="Disordered" evidence="27">
    <location>
        <begin position="1"/>
        <end position="140"/>
    </location>
</feature>
<dbReference type="PANTHER" id="PTHR12271:SF49">
    <property type="entry name" value="TERMINAL URIDYLYLTRANSFERASE 4"/>
    <property type="match status" value="1"/>
</dbReference>
<dbReference type="GO" id="GO:0020037">
    <property type="term" value="F:heme binding"/>
    <property type="evidence" value="ECO:0007669"/>
    <property type="project" value="InterPro"/>
</dbReference>
<evidence type="ECO:0000256" key="10">
    <source>
        <dbReference type="ARBA" id="ARBA00022553"/>
    </source>
</evidence>
<reference evidence="29" key="1">
    <citation type="submission" date="2023-06" db="EMBL/GenBank/DDBJ databases">
        <title>Male Hemibagrus guttatus genome.</title>
        <authorList>
            <person name="Bian C."/>
        </authorList>
    </citation>
    <scope>NUCLEOTIDE SEQUENCE</scope>
    <source>
        <strain evidence="29">Male_cb2023</strain>
        <tissue evidence="29">Muscle</tissue>
    </source>
</reference>
<dbReference type="Gene3D" id="3.30.460.10">
    <property type="entry name" value="Beta Polymerase, domain 2"/>
    <property type="match status" value="2"/>
</dbReference>
<dbReference type="GO" id="GO:0016705">
    <property type="term" value="F:oxidoreductase activity, acting on paired donors, with incorporation or reduction of molecular oxygen"/>
    <property type="evidence" value="ECO:0007669"/>
    <property type="project" value="InterPro"/>
</dbReference>
<evidence type="ECO:0000256" key="4">
    <source>
        <dbReference type="ARBA" id="ARBA00004370"/>
    </source>
</evidence>
<evidence type="ECO:0000256" key="2">
    <source>
        <dbReference type="ARBA" id="ARBA00001946"/>
    </source>
</evidence>
<dbReference type="PRINTS" id="PR00385">
    <property type="entry name" value="P450"/>
</dbReference>
<comment type="subcellular location">
    <subcellularLocation>
        <location evidence="5">Cytoplasm</location>
    </subcellularLocation>
    <subcellularLocation>
        <location evidence="4">Membrane</location>
    </subcellularLocation>
</comment>
<dbReference type="SUPFAM" id="SSF81631">
    <property type="entry name" value="PAP/OAS1 substrate-binding domain"/>
    <property type="match status" value="2"/>
</dbReference>
<dbReference type="PRINTS" id="PR00463">
    <property type="entry name" value="EP450I"/>
</dbReference>
<evidence type="ECO:0000256" key="27">
    <source>
        <dbReference type="SAM" id="MobiDB-lite"/>
    </source>
</evidence>
<dbReference type="InterPro" id="IPR001128">
    <property type="entry name" value="Cyt_P450"/>
</dbReference>
<dbReference type="EMBL" id="JAUCMX010000017">
    <property type="protein sequence ID" value="KAK3519272.1"/>
    <property type="molecule type" value="Genomic_DNA"/>
</dbReference>
<dbReference type="FunFam" id="1.10.1410.10:FF:000004">
    <property type="entry name" value="terminal uridylyltransferase 4 isoform X2"/>
    <property type="match status" value="1"/>
</dbReference>
<keyword evidence="18" id="KW-0460">Magnesium</keyword>
<keyword evidence="14 25" id="KW-0479">Metal-binding</keyword>
<feature type="domain" description="CCHC-type" evidence="28">
    <location>
        <begin position="1144"/>
        <end position="1161"/>
    </location>
</feature>
<evidence type="ECO:0000313" key="29">
    <source>
        <dbReference type="EMBL" id="KAK3519272.1"/>
    </source>
</evidence>
<keyword evidence="10" id="KW-0597">Phosphoprotein</keyword>
<dbReference type="PANTHER" id="PTHR12271">
    <property type="entry name" value="POLY A POLYMERASE CID PAP -RELATED"/>
    <property type="match status" value="1"/>
</dbReference>
<evidence type="ECO:0000256" key="25">
    <source>
        <dbReference type="PIRSR" id="PIRSR602401-1"/>
    </source>
</evidence>
<name>A0AAE0QER9_9TELE</name>
<keyword evidence="20 25" id="KW-0408">Iron</keyword>
<feature type="region of interest" description="Disordered" evidence="27">
    <location>
        <begin position="1187"/>
        <end position="1267"/>
    </location>
</feature>
<dbReference type="InterPro" id="IPR045100">
    <property type="entry name" value="TUT4/7_NTP_transf"/>
</dbReference>
<dbReference type="CDD" id="cd11026">
    <property type="entry name" value="CYP2"/>
    <property type="match status" value="1"/>
</dbReference>
<dbReference type="Gene3D" id="1.10.1410.10">
    <property type="match status" value="2"/>
</dbReference>
<dbReference type="InterPro" id="IPR054708">
    <property type="entry name" value="MTPAP-like_central"/>
</dbReference>
<feature type="domain" description="CCHC-type" evidence="28">
    <location>
        <begin position="724"/>
        <end position="739"/>
    </location>
</feature>
<dbReference type="Proteomes" id="UP001274896">
    <property type="component" value="Unassembled WGS sequence"/>
</dbReference>
<dbReference type="SUPFAM" id="SSF81301">
    <property type="entry name" value="Nucleotidyltransferase"/>
    <property type="match status" value="2"/>
</dbReference>
<evidence type="ECO:0000256" key="3">
    <source>
        <dbReference type="ARBA" id="ARBA00001971"/>
    </source>
</evidence>
<evidence type="ECO:0000256" key="22">
    <source>
        <dbReference type="ARBA" id="ARBA00023136"/>
    </source>
</evidence>
<dbReference type="GO" id="GO:0005829">
    <property type="term" value="C:cytosol"/>
    <property type="evidence" value="ECO:0007669"/>
    <property type="project" value="UniProtKB-ARBA"/>
</dbReference>
<feature type="region of interest" description="Disordered" evidence="27">
    <location>
        <begin position="1121"/>
        <end position="1140"/>
    </location>
</feature>
<protein>
    <recommendedName>
        <fullName evidence="8">RNA uridylyltransferase</fullName>
        <ecNumber evidence="8">2.7.7.52</ecNumber>
    </recommendedName>
</protein>
<dbReference type="PROSITE" id="PS00086">
    <property type="entry name" value="CYTOCHROME_P450"/>
    <property type="match status" value="1"/>
</dbReference>
<dbReference type="InterPro" id="IPR002058">
    <property type="entry name" value="PAP_assoc"/>
</dbReference>
<feature type="region of interest" description="Disordered" evidence="27">
    <location>
        <begin position="589"/>
        <end position="702"/>
    </location>
</feature>
<evidence type="ECO:0000256" key="1">
    <source>
        <dbReference type="ARBA" id="ARBA00001936"/>
    </source>
</evidence>
<evidence type="ECO:0000256" key="24">
    <source>
        <dbReference type="ARBA" id="ARBA00049105"/>
    </source>
</evidence>
<dbReference type="GO" id="GO:0005506">
    <property type="term" value="F:iron ion binding"/>
    <property type="evidence" value="ECO:0007669"/>
    <property type="project" value="InterPro"/>
</dbReference>
<evidence type="ECO:0000256" key="5">
    <source>
        <dbReference type="ARBA" id="ARBA00004496"/>
    </source>
</evidence>
<feature type="region of interest" description="Disordered" evidence="27">
    <location>
        <begin position="450"/>
        <end position="495"/>
    </location>
</feature>
<evidence type="ECO:0000256" key="6">
    <source>
        <dbReference type="ARBA" id="ARBA00008593"/>
    </source>
</evidence>
<dbReference type="EC" id="2.7.7.52" evidence="8"/>
<dbReference type="InterPro" id="IPR002401">
    <property type="entry name" value="Cyt_P450_E_grp-I"/>
</dbReference>
<comment type="catalytic activity">
    <reaction evidence="24">
        <text>RNA(n) + UTP = RNA(n)-3'-uridine ribonucleotide + diphosphate</text>
        <dbReference type="Rhea" id="RHEA:14785"/>
        <dbReference type="Rhea" id="RHEA-COMP:14527"/>
        <dbReference type="Rhea" id="RHEA-COMP:17348"/>
        <dbReference type="ChEBI" id="CHEBI:33019"/>
        <dbReference type="ChEBI" id="CHEBI:46398"/>
        <dbReference type="ChEBI" id="CHEBI:140395"/>
        <dbReference type="ChEBI" id="CHEBI:173116"/>
        <dbReference type="EC" id="2.7.7.52"/>
    </reaction>
</comment>
<evidence type="ECO:0000256" key="14">
    <source>
        <dbReference type="ARBA" id="ARBA00022723"/>
    </source>
</evidence>
<dbReference type="FunFam" id="1.10.1410.10:FF:000002">
    <property type="entry name" value="terminal uridylyltransferase 4 isoform X1"/>
    <property type="match status" value="1"/>
</dbReference>
<dbReference type="GO" id="GO:0050265">
    <property type="term" value="F:RNA uridylyltransferase activity"/>
    <property type="evidence" value="ECO:0007669"/>
    <property type="project" value="UniProtKB-EC"/>
</dbReference>
<dbReference type="GO" id="GO:0003676">
    <property type="term" value="F:nucleic acid binding"/>
    <property type="evidence" value="ECO:0007669"/>
    <property type="project" value="InterPro"/>
</dbReference>
<evidence type="ECO:0000256" key="20">
    <source>
        <dbReference type="ARBA" id="ARBA00023004"/>
    </source>
</evidence>
<dbReference type="Pfam" id="PF00067">
    <property type="entry name" value="p450"/>
    <property type="match status" value="1"/>
</dbReference>
<keyword evidence="22" id="KW-0472">Membrane</keyword>
<feature type="binding site" description="axial binding residue" evidence="25">
    <location>
        <position position="1831"/>
    </location>
    <ligand>
        <name>heme</name>
        <dbReference type="ChEBI" id="CHEBI:30413"/>
    </ligand>
    <ligandPart>
        <name>Fe</name>
        <dbReference type="ChEBI" id="CHEBI:18248"/>
    </ligandPart>
</feature>
<feature type="compositionally biased region" description="Polar residues" evidence="27">
    <location>
        <begin position="89"/>
        <end position="105"/>
    </location>
</feature>